<sequence length="12" mass="1453">MTMPLDVHKPRK</sequence>
<gene>
    <name evidence="1" type="ORF">CRE_26192</name>
</gene>
<accession>E3LQP0</accession>
<protein>
    <submittedName>
        <fullName evidence="1">Uncharacterized protein</fullName>
    </submittedName>
</protein>
<keyword evidence="2" id="KW-1185">Reference proteome</keyword>
<organism evidence="2">
    <name type="scientific">Caenorhabditis remanei</name>
    <name type="common">Caenorhabditis vulgaris</name>
    <dbReference type="NCBI Taxonomy" id="31234"/>
    <lineage>
        <taxon>Eukaryota</taxon>
        <taxon>Metazoa</taxon>
        <taxon>Ecdysozoa</taxon>
        <taxon>Nematoda</taxon>
        <taxon>Chromadorea</taxon>
        <taxon>Rhabditida</taxon>
        <taxon>Rhabditina</taxon>
        <taxon>Rhabditomorpha</taxon>
        <taxon>Rhabditoidea</taxon>
        <taxon>Rhabditidae</taxon>
        <taxon>Peloderinae</taxon>
        <taxon>Caenorhabditis</taxon>
    </lineage>
</organism>
<dbReference type="EMBL" id="DS268413">
    <property type="protein sequence ID" value="EFP07817.1"/>
    <property type="molecule type" value="Genomic_DNA"/>
</dbReference>
<name>E3LQP0_CAERE</name>
<evidence type="ECO:0000313" key="1">
    <source>
        <dbReference type="EMBL" id="EFP07817.1"/>
    </source>
</evidence>
<dbReference type="Proteomes" id="UP000008281">
    <property type="component" value="Unassembled WGS sequence"/>
</dbReference>
<reference evidence="1" key="1">
    <citation type="submission" date="2007-07" db="EMBL/GenBank/DDBJ databases">
        <title>PCAP assembly of the Caenorhabditis remanei genome.</title>
        <authorList>
            <consortium name="The Caenorhabditis remanei Sequencing Consortium"/>
            <person name="Wilson R.K."/>
        </authorList>
    </citation>
    <scope>NUCLEOTIDE SEQUENCE [LARGE SCALE GENOMIC DNA]</scope>
    <source>
        <strain evidence="1">PB4641</strain>
    </source>
</reference>
<proteinExistence type="predicted"/>
<dbReference type="InParanoid" id="E3LQP0"/>
<evidence type="ECO:0000313" key="2">
    <source>
        <dbReference type="Proteomes" id="UP000008281"/>
    </source>
</evidence>